<proteinExistence type="predicted"/>
<dbReference type="EMBL" id="OC332372">
    <property type="protein sequence ID" value="CAD7417786.1"/>
    <property type="molecule type" value="Genomic_DNA"/>
</dbReference>
<sequence>MEMILRTLALRTKSCQGHLPLTLQGFGHSPERSGFGDTLHFSSGTWSSNIHPLGVP</sequence>
<dbReference type="AlphaFoldDB" id="A0A7R9HE44"/>
<evidence type="ECO:0000313" key="1">
    <source>
        <dbReference type="EMBL" id="CAD7417786.1"/>
    </source>
</evidence>
<accession>A0A7R9HE44</accession>
<protein>
    <submittedName>
        <fullName evidence="1">Uncharacterized protein</fullName>
    </submittedName>
</protein>
<gene>
    <name evidence="1" type="ORF">TCEB3V08_LOCUS13055</name>
</gene>
<name>A0A7R9HE44_TIMCR</name>
<reference evidence="1" key="1">
    <citation type="submission" date="2020-11" db="EMBL/GenBank/DDBJ databases">
        <authorList>
            <person name="Tran Van P."/>
        </authorList>
    </citation>
    <scope>NUCLEOTIDE SEQUENCE</scope>
</reference>
<organism evidence="1">
    <name type="scientific">Timema cristinae</name>
    <name type="common">Walking stick</name>
    <dbReference type="NCBI Taxonomy" id="61476"/>
    <lineage>
        <taxon>Eukaryota</taxon>
        <taxon>Metazoa</taxon>
        <taxon>Ecdysozoa</taxon>
        <taxon>Arthropoda</taxon>
        <taxon>Hexapoda</taxon>
        <taxon>Insecta</taxon>
        <taxon>Pterygota</taxon>
        <taxon>Neoptera</taxon>
        <taxon>Polyneoptera</taxon>
        <taxon>Phasmatodea</taxon>
        <taxon>Timematodea</taxon>
        <taxon>Timematoidea</taxon>
        <taxon>Timematidae</taxon>
        <taxon>Timema</taxon>
    </lineage>
</organism>